<name>A0A1M7UQP9_9BRAD</name>
<dbReference type="RefSeq" id="WP_072823815.1">
    <property type="nucleotide sequence ID" value="NZ_LT670849.1"/>
</dbReference>
<keyword evidence="2" id="KW-1185">Reference proteome</keyword>
<dbReference type="Proteomes" id="UP000184096">
    <property type="component" value="Chromosome I"/>
</dbReference>
<gene>
    <name evidence="1" type="ORF">SAMN05444170_6228</name>
</gene>
<evidence type="ECO:0000313" key="1">
    <source>
        <dbReference type="EMBL" id="SHN85270.1"/>
    </source>
</evidence>
<dbReference type="OrthoDB" id="8230850at2"/>
<protein>
    <submittedName>
        <fullName evidence="1">Uncharacterized protein</fullName>
    </submittedName>
</protein>
<dbReference type="AlphaFoldDB" id="A0A1M7UQP9"/>
<sequence>MTEVAPIKTPSLEGKRLSFALAEDRLAHYPEFRDFFVRTFDLDRKGLSEPGYVRAPSGNAYALIFIGRSGTPFPSGLEIHAIVDAIEPIDGDVLDRDLWSILRWMIDGVGVPWTVEDFDRTGRLYRVPAAPSG</sequence>
<organism evidence="1 2">
    <name type="scientific">Bradyrhizobium erythrophlei</name>
    <dbReference type="NCBI Taxonomy" id="1437360"/>
    <lineage>
        <taxon>Bacteria</taxon>
        <taxon>Pseudomonadati</taxon>
        <taxon>Pseudomonadota</taxon>
        <taxon>Alphaproteobacteria</taxon>
        <taxon>Hyphomicrobiales</taxon>
        <taxon>Nitrobacteraceae</taxon>
        <taxon>Bradyrhizobium</taxon>
    </lineage>
</organism>
<dbReference type="EMBL" id="LT670849">
    <property type="protein sequence ID" value="SHN85270.1"/>
    <property type="molecule type" value="Genomic_DNA"/>
</dbReference>
<accession>A0A1M7UQP9</accession>
<evidence type="ECO:0000313" key="2">
    <source>
        <dbReference type="Proteomes" id="UP000184096"/>
    </source>
</evidence>
<proteinExistence type="predicted"/>
<reference evidence="2" key="1">
    <citation type="submission" date="2016-11" db="EMBL/GenBank/DDBJ databases">
        <authorList>
            <person name="Varghese N."/>
            <person name="Submissions S."/>
        </authorList>
    </citation>
    <scope>NUCLEOTIDE SEQUENCE [LARGE SCALE GENOMIC DNA]</scope>
    <source>
        <strain evidence="2">GAS401</strain>
    </source>
</reference>